<sequence>MMRSAFRSSLLTGLLRFGRGRSDITGCVRNLMKVGKAPQPTPRRSCLGKLCPDRALADCAQIVPRPTVLRSCLGKLCSDRALANCAQIVLWQTVLRSCQGQLCSDLALANCAQIVPWQTVLRSCLGKLCSARAMANCAQIVPWPTVLRSCLGKLCSDRAMAKYAQIVPWQTVLRSHCGRLCSDRALVDCAQIVPWQNFICLLLTILTVLQAFIIAQDPTHSAPPSNAFYVSSALSATTYLLAAYLTRRSRRAGIASPCILFIYWLLSVVCHAVPVYHYILLGFYHKEKIEFDLLSVAYGFTVLQFLLHFFSERLLIIQQHSIK</sequence>
<organism evidence="2 3">
    <name type="scientific">Elysia marginata</name>
    <dbReference type="NCBI Taxonomy" id="1093978"/>
    <lineage>
        <taxon>Eukaryota</taxon>
        <taxon>Metazoa</taxon>
        <taxon>Spiralia</taxon>
        <taxon>Lophotrochozoa</taxon>
        <taxon>Mollusca</taxon>
        <taxon>Gastropoda</taxon>
        <taxon>Heterobranchia</taxon>
        <taxon>Euthyneura</taxon>
        <taxon>Panpulmonata</taxon>
        <taxon>Sacoglossa</taxon>
        <taxon>Placobranchoidea</taxon>
        <taxon>Plakobranchidae</taxon>
        <taxon>Elysia</taxon>
    </lineage>
</organism>
<name>A0AAV4I4C3_9GAST</name>
<accession>A0AAV4I4C3</accession>
<dbReference type="Proteomes" id="UP000762676">
    <property type="component" value="Unassembled WGS sequence"/>
</dbReference>
<dbReference type="AlphaFoldDB" id="A0AAV4I4C3"/>
<keyword evidence="1" id="KW-1133">Transmembrane helix</keyword>
<gene>
    <name evidence="2" type="ORF">ElyMa_006472400</name>
</gene>
<evidence type="ECO:0000256" key="1">
    <source>
        <dbReference type="SAM" id="Phobius"/>
    </source>
</evidence>
<reference evidence="2 3" key="1">
    <citation type="journal article" date="2021" name="Elife">
        <title>Chloroplast acquisition without the gene transfer in kleptoplastic sea slugs, Plakobranchus ocellatus.</title>
        <authorList>
            <person name="Maeda T."/>
            <person name="Takahashi S."/>
            <person name="Yoshida T."/>
            <person name="Shimamura S."/>
            <person name="Takaki Y."/>
            <person name="Nagai Y."/>
            <person name="Toyoda A."/>
            <person name="Suzuki Y."/>
            <person name="Arimoto A."/>
            <person name="Ishii H."/>
            <person name="Satoh N."/>
            <person name="Nishiyama T."/>
            <person name="Hasebe M."/>
            <person name="Maruyama T."/>
            <person name="Minagawa J."/>
            <person name="Obokata J."/>
            <person name="Shigenobu S."/>
        </authorList>
    </citation>
    <scope>NUCLEOTIDE SEQUENCE [LARGE SCALE GENOMIC DNA]</scope>
</reference>
<comment type="caution">
    <text evidence="2">The sequence shown here is derived from an EMBL/GenBank/DDBJ whole genome shotgun (WGS) entry which is preliminary data.</text>
</comment>
<dbReference type="EMBL" id="BMAT01013001">
    <property type="protein sequence ID" value="GFS03501.1"/>
    <property type="molecule type" value="Genomic_DNA"/>
</dbReference>
<keyword evidence="1" id="KW-0472">Membrane</keyword>
<feature type="transmembrane region" description="Helical" evidence="1">
    <location>
        <begin position="291"/>
        <end position="310"/>
    </location>
</feature>
<feature type="non-terminal residue" evidence="2">
    <location>
        <position position="323"/>
    </location>
</feature>
<keyword evidence="1" id="KW-0812">Transmembrane</keyword>
<feature type="transmembrane region" description="Helical" evidence="1">
    <location>
        <begin position="198"/>
        <end position="215"/>
    </location>
</feature>
<evidence type="ECO:0000313" key="3">
    <source>
        <dbReference type="Proteomes" id="UP000762676"/>
    </source>
</evidence>
<protein>
    <submittedName>
        <fullName evidence="2">Canalicular multispecific organic anion transporter 2</fullName>
    </submittedName>
</protein>
<proteinExistence type="predicted"/>
<feature type="transmembrane region" description="Helical" evidence="1">
    <location>
        <begin position="258"/>
        <end position="279"/>
    </location>
</feature>
<evidence type="ECO:0000313" key="2">
    <source>
        <dbReference type="EMBL" id="GFS03501.1"/>
    </source>
</evidence>
<feature type="transmembrane region" description="Helical" evidence="1">
    <location>
        <begin position="227"/>
        <end position="246"/>
    </location>
</feature>
<keyword evidence="3" id="KW-1185">Reference proteome</keyword>